<dbReference type="InterPro" id="IPR011522">
    <property type="entry name" value="Thiamin/HMP-bd_put_YkoF"/>
</dbReference>
<gene>
    <name evidence="3" type="ORF">A4A59_01375</name>
</gene>
<organism evidence="3">
    <name type="scientific">Rhizobium leguminosarum</name>
    <dbReference type="NCBI Taxonomy" id="384"/>
    <lineage>
        <taxon>Bacteria</taxon>
        <taxon>Pseudomonadati</taxon>
        <taxon>Pseudomonadota</taxon>
        <taxon>Alphaproteobacteria</taxon>
        <taxon>Hyphomicrobiales</taxon>
        <taxon>Rhizobiaceae</taxon>
        <taxon>Rhizobium/Agrobacterium group</taxon>
        <taxon>Rhizobium</taxon>
    </lineage>
</organism>
<dbReference type="InterPro" id="IPR029756">
    <property type="entry name" value="MTH1187/YkoF-like"/>
</dbReference>
<dbReference type="Pfam" id="PF07615">
    <property type="entry name" value="Ykof"/>
    <property type="match status" value="2"/>
</dbReference>
<dbReference type="InterPro" id="IPR015835">
    <property type="entry name" value="HMP/thiamine-bd"/>
</dbReference>
<dbReference type="SUPFAM" id="SSF89957">
    <property type="entry name" value="MTH1187/YkoF-like"/>
    <property type="match status" value="1"/>
</dbReference>
<feature type="domain" description="Thiamin/hydroxymethyl pyrimidine-binding YkoF putative" evidence="2">
    <location>
        <begin position="4"/>
        <end position="83"/>
    </location>
</feature>
<feature type="binding site" evidence="1">
    <location>
        <position position="43"/>
    </location>
    <ligand>
        <name>thiamine</name>
        <dbReference type="ChEBI" id="CHEBI:18385"/>
    </ligand>
</feature>
<dbReference type="EMBL" id="LVYU01000079">
    <property type="protein sequence ID" value="KZB01555.1"/>
    <property type="molecule type" value="Genomic_DNA"/>
</dbReference>
<feature type="domain" description="Thiamin/hydroxymethyl pyrimidine-binding YkoF putative" evidence="2">
    <location>
        <begin position="123"/>
        <end position="198"/>
    </location>
</feature>
<dbReference type="Gene3D" id="3.30.70.930">
    <property type="match status" value="2"/>
</dbReference>
<dbReference type="AlphaFoldDB" id="A0A154ILS6"/>
<comment type="caution">
    <text evidence="3">The sequence shown here is derived from an EMBL/GenBank/DDBJ whole genome shotgun (WGS) entry which is preliminary data.</text>
</comment>
<protein>
    <submittedName>
        <fullName evidence="3">HMP/thiamine-binding protein</fullName>
    </submittedName>
</protein>
<reference evidence="3" key="1">
    <citation type="submission" date="2016-03" db="EMBL/GenBank/DDBJ databases">
        <title>Microsymbionts genomes from the relict species Vavilovia formosa.</title>
        <authorList>
            <person name="Chirak E."/>
            <person name="Kimeklis A."/>
            <person name="Kopat V."/>
            <person name="Andronov E."/>
        </authorList>
    </citation>
    <scope>NUCLEOTIDE SEQUENCE [LARGE SCALE GENOMIC DNA]</scope>
    <source>
        <strain evidence="3">Vaf12</strain>
    </source>
</reference>
<dbReference type="RefSeq" id="WP_062941225.1">
    <property type="nucleotide sequence ID" value="NZ_CP171844.1"/>
</dbReference>
<sequence>MFSGAQVSLYPMSDNFVGIILDAVKALDPYRDRLRIETDDISTLLVGPPDILFAAMHDLFVAAAKTGEHCVLSAAISRGCPGEPDDAICGINPSLGQAEPLAERITAALAAIETTAETGQPTAAQFSLYVMGTGTHMDEIYGCIDFLKRSGTFDRAKNFCTRLSGDAGAVFATIREAFFRFGEPEGHVTLDITVSANTAPRVFSDAQRTL</sequence>
<evidence type="ECO:0000313" key="3">
    <source>
        <dbReference type="EMBL" id="KZB01555.1"/>
    </source>
</evidence>
<name>A0A154ILS6_RHILE</name>
<dbReference type="GO" id="GO:0030975">
    <property type="term" value="F:thiamine binding"/>
    <property type="evidence" value="ECO:0007669"/>
    <property type="project" value="InterPro"/>
</dbReference>
<evidence type="ECO:0000256" key="1">
    <source>
        <dbReference type="PIRSR" id="PIRSR021331-1"/>
    </source>
</evidence>
<accession>A0A154ILS6</accession>
<dbReference type="PIRSF" id="PIRSF021331">
    <property type="entry name" value="YkoF"/>
    <property type="match status" value="1"/>
</dbReference>
<evidence type="ECO:0000259" key="2">
    <source>
        <dbReference type="Pfam" id="PF07615"/>
    </source>
</evidence>
<feature type="binding site" evidence="1">
    <location>
        <position position="9"/>
    </location>
    <ligand>
        <name>thiamine</name>
        <dbReference type="ChEBI" id="CHEBI:18385"/>
    </ligand>
</feature>
<proteinExistence type="predicted"/>